<evidence type="ECO:0000256" key="3">
    <source>
        <dbReference type="ARBA" id="ARBA00007588"/>
    </source>
</evidence>
<accession>A0A423GJE9</accession>
<dbReference type="AlphaFoldDB" id="A0A423GJE9"/>
<keyword evidence="5" id="KW-0274">FAD</keyword>
<sequence>MQTYDIVGIGFGPANIALAIALEEYQFTGSRLFLERRAGPSWQPEMLLPGSDIQNHPCRDLVTPRNPRSRYTFMNFLVENQRLFDHLNLGLEFPLRYEYAQYVSWVADFFSKDVRYGTAVGSLRLDPYDPNLFIVTTEAGESIRARSVVVAPGRTPLIPTLFADCDPAKVFHLTEFNHRLEALGKMAPLQHIAVIGGSQSAAELVLHLRDRCPDAQISNVMRAYGYRLKDTSQFSEHVYFPEFVDYYYNLSGDGKKRINQHLHYTNYSAVDKDLITSLYARMYEDRLRQAERIRMASSSEILSCDLQDGTQGRLQLEVKEVNTGAVEKIENIDAIVLATGFRNLGVGEGEESCPPILKDLHEHLTVNQNGILHIQRDYSLSARDGHAVPPLYLNGLCESSHGYGDAGSFSLLALRARDIYESLSGKLENSAVSRRPDACTAAQKQRQPVCHTDRVAEFTGAEVQ</sequence>
<evidence type="ECO:0000313" key="9">
    <source>
        <dbReference type="Proteomes" id="UP000284684"/>
    </source>
</evidence>
<dbReference type="GO" id="GO:0006879">
    <property type="term" value="P:intracellular iron ion homeostasis"/>
    <property type="evidence" value="ECO:0007669"/>
    <property type="project" value="TreeGrafter"/>
</dbReference>
<evidence type="ECO:0000256" key="1">
    <source>
        <dbReference type="ARBA" id="ARBA00001974"/>
    </source>
</evidence>
<dbReference type="SUPFAM" id="SSF51905">
    <property type="entry name" value="FAD/NAD(P)-binding domain"/>
    <property type="match status" value="1"/>
</dbReference>
<comment type="caution">
    <text evidence="8">The sequence shown here is derived from an EMBL/GenBank/DDBJ whole genome shotgun (WGS) entry which is preliminary data.</text>
</comment>
<dbReference type="GO" id="GO:0004497">
    <property type="term" value="F:monooxygenase activity"/>
    <property type="evidence" value="ECO:0007669"/>
    <property type="project" value="UniProtKB-KW"/>
</dbReference>
<evidence type="ECO:0000256" key="5">
    <source>
        <dbReference type="ARBA" id="ARBA00022827"/>
    </source>
</evidence>
<comment type="pathway">
    <text evidence="2">Siderophore biosynthesis.</text>
</comment>
<proteinExistence type="inferred from homology"/>
<organism evidence="8 9">
    <name type="scientific">Pseudomonas brassicacearum</name>
    <dbReference type="NCBI Taxonomy" id="930166"/>
    <lineage>
        <taxon>Bacteria</taxon>
        <taxon>Pseudomonadati</taxon>
        <taxon>Pseudomonadota</taxon>
        <taxon>Gammaproteobacteria</taxon>
        <taxon>Pseudomonadales</taxon>
        <taxon>Pseudomonadaceae</taxon>
        <taxon>Pseudomonas</taxon>
    </lineage>
</organism>
<evidence type="ECO:0000256" key="6">
    <source>
        <dbReference type="ARBA" id="ARBA00022857"/>
    </source>
</evidence>
<evidence type="ECO:0000313" key="8">
    <source>
        <dbReference type="EMBL" id="ROM90330.1"/>
    </source>
</evidence>
<dbReference type="Pfam" id="PF13434">
    <property type="entry name" value="Lys_Orn_oxgnase"/>
    <property type="match status" value="1"/>
</dbReference>
<dbReference type="EMBL" id="MOBI01000033">
    <property type="protein sequence ID" value="ROM90330.1"/>
    <property type="molecule type" value="Genomic_DNA"/>
</dbReference>
<evidence type="ECO:0000256" key="2">
    <source>
        <dbReference type="ARBA" id="ARBA00004924"/>
    </source>
</evidence>
<keyword evidence="8" id="KW-0503">Monooxygenase</keyword>
<dbReference type="Proteomes" id="UP000284684">
    <property type="component" value="Unassembled WGS sequence"/>
</dbReference>
<evidence type="ECO:0000256" key="4">
    <source>
        <dbReference type="ARBA" id="ARBA00022630"/>
    </source>
</evidence>
<dbReference type="Gene3D" id="3.50.50.60">
    <property type="entry name" value="FAD/NAD(P)-binding domain"/>
    <property type="match status" value="1"/>
</dbReference>
<dbReference type="RefSeq" id="WP_259740157.1">
    <property type="nucleotide sequence ID" value="NZ_MOBI01000033.1"/>
</dbReference>
<comment type="cofactor">
    <cofactor evidence="1">
        <name>FAD</name>
        <dbReference type="ChEBI" id="CHEBI:57692"/>
    </cofactor>
</comment>
<keyword evidence="6" id="KW-0521">NADP</keyword>
<dbReference type="PANTHER" id="PTHR42802:SF1">
    <property type="entry name" value="L-ORNITHINE N(5)-MONOOXYGENASE"/>
    <property type="match status" value="1"/>
</dbReference>
<evidence type="ECO:0000256" key="7">
    <source>
        <dbReference type="ARBA" id="ARBA00023002"/>
    </source>
</evidence>
<gene>
    <name evidence="8" type="ORF">BK658_26730</name>
</gene>
<reference evidence="8 9" key="1">
    <citation type="submission" date="2016-10" db="EMBL/GenBank/DDBJ databases">
        <title>Comparative genome analysis of multiple Pseudomonas spp. focuses on biocontrol and plant growth promoting traits.</title>
        <authorList>
            <person name="Tao X.-Y."/>
            <person name="Taylor C.G."/>
        </authorList>
    </citation>
    <scope>NUCLEOTIDE SEQUENCE [LARGE SCALE GENOMIC DNA]</scope>
    <source>
        <strain evidence="8 9">37D10</strain>
    </source>
</reference>
<keyword evidence="4" id="KW-0285">Flavoprotein</keyword>
<dbReference type="PANTHER" id="PTHR42802">
    <property type="entry name" value="MONOOXYGENASE"/>
    <property type="match status" value="1"/>
</dbReference>
<name>A0A423GJE9_9PSED</name>
<keyword evidence="7" id="KW-0560">Oxidoreductase</keyword>
<comment type="similarity">
    <text evidence="3">Belongs to the lysine N(6)-hydroxylase/L-ornithine N(5)-oxygenase family.</text>
</comment>
<dbReference type="PRINTS" id="PR00368">
    <property type="entry name" value="FADPNR"/>
</dbReference>
<dbReference type="InterPro" id="IPR036188">
    <property type="entry name" value="FAD/NAD-bd_sf"/>
</dbReference>
<protein>
    <submittedName>
        <fullName evidence="8">Ornithine monooxygenase</fullName>
    </submittedName>
</protein>
<dbReference type="InterPro" id="IPR025700">
    <property type="entry name" value="Lys/Orn_oxygenase"/>
</dbReference>